<name>A0A835FAZ4_9POAL</name>
<keyword evidence="7 11" id="KW-0862">Zinc</keyword>
<dbReference type="Pfam" id="PF05129">
    <property type="entry name" value="Zn_ribbon_Elf1"/>
    <property type="match status" value="1"/>
</dbReference>
<organism evidence="13 14">
    <name type="scientific">Digitaria exilis</name>
    <dbReference type="NCBI Taxonomy" id="1010633"/>
    <lineage>
        <taxon>Eukaryota</taxon>
        <taxon>Viridiplantae</taxon>
        <taxon>Streptophyta</taxon>
        <taxon>Embryophyta</taxon>
        <taxon>Tracheophyta</taxon>
        <taxon>Spermatophyta</taxon>
        <taxon>Magnoliopsida</taxon>
        <taxon>Liliopsida</taxon>
        <taxon>Poales</taxon>
        <taxon>Poaceae</taxon>
        <taxon>PACMAD clade</taxon>
        <taxon>Panicoideae</taxon>
        <taxon>Panicodae</taxon>
        <taxon>Paniceae</taxon>
        <taxon>Anthephorinae</taxon>
        <taxon>Digitaria</taxon>
    </lineage>
</organism>
<dbReference type="OrthoDB" id="445983at2759"/>
<dbReference type="GO" id="GO:0008270">
    <property type="term" value="F:zinc ion binding"/>
    <property type="evidence" value="ECO:0007669"/>
    <property type="project" value="UniProtKB-KW"/>
</dbReference>
<evidence type="ECO:0000256" key="9">
    <source>
        <dbReference type="ARBA" id="ARBA00023163"/>
    </source>
</evidence>
<evidence type="ECO:0000256" key="7">
    <source>
        <dbReference type="ARBA" id="ARBA00022833"/>
    </source>
</evidence>
<dbReference type="PANTHER" id="PTHR20934:SF21">
    <property type="entry name" value="TRANSCRIPTION ELONGATION FACTOR 1 HOMOLOG"/>
    <property type="match status" value="1"/>
</dbReference>
<proteinExistence type="inferred from homology"/>
<evidence type="ECO:0000256" key="6">
    <source>
        <dbReference type="ARBA" id="ARBA00022771"/>
    </source>
</evidence>
<comment type="subcellular location">
    <subcellularLocation>
        <location evidence="2 11">Nucleus</location>
    </subcellularLocation>
</comment>
<dbReference type="GO" id="GO:0000993">
    <property type="term" value="F:RNA polymerase II complex binding"/>
    <property type="evidence" value="ECO:0007669"/>
    <property type="project" value="TreeGrafter"/>
</dbReference>
<evidence type="ECO:0000256" key="8">
    <source>
        <dbReference type="ARBA" id="ARBA00023015"/>
    </source>
</evidence>
<keyword evidence="6 11" id="KW-0863">Zinc-finger</keyword>
<keyword evidence="10 11" id="KW-0539">Nucleus</keyword>
<evidence type="ECO:0000256" key="1">
    <source>
        <dbReference type="ARBA" id="ARBA00003357"/>
    </source>
</evidence>
<comment type="function">
    <text evidence="1 11">Transcription elongation factor implicated in the maintenance of proper chromatin structure in actively transcribed regions.</text>
</comment>
<dbReference type="InterPro" id="IPR007808">
    <property type="entry name" value="Elf1"/>
</dbReference>
<dbReference type="Proteomes" id="UP000636709">
    <property type="component" value="Unassembled WGS sequence"/>
</dbReference>
<dbReference type="Gene3D" id="2.20.25.190">
    <property type="match status" value="1"/>
</dbReference>
<feature type="compositionally biased region" description="Basic and acidic residues" evidence="12">
    <location>
        <begin position="14"/>
        <end position="36"/>
    </location>
</feature>
<evidence type="ECO:0000256" key="2">
    <source>
        <dbReference type="ARBA" id="ARBA00004123"/>
    </source>
</evidence>
<keyword evidence="5 11" id="KW-0479">Metal-binding</keyword>
<dbReference type="GO" id="GO:0006368">
    <property type="term" value="P:transcription elongation by RNA polymerase II"/>
    <property type="evidence" value="ECO:0007669"/>
    <property type="project" value="TreeGrafter"/>
</dbReference>
<evidence type="ECO:0000256" key="10">
    <source>
        <dbReference type="ARBA" id="ARBA00023242"/>
    </source>
</evidence>
<evidence type="ECO:0000313" key="13">
    <source>
        <dbReference type="EMBL" id="KAF8733087.1"/>
    </source>
</evidence>
<evidence type="ECO:0000313" key="14">
    <source>
        <dbReference type="Proteomes" id="UP000636709"/>
    </source>
</evidence>
<dbReference type="FunFam" id="2.20.25.190:FF:000001">
    <property type="entry name" value="Transcription elongation factor 1 homolog"/>
    <property type="match status" value="1"/>
</dbReference>
<accession>A0A835FAZ4</accession>
<keyword evidence="9 11" id="KW-0804">Transcription</keyword>
<keyword evidence="8 11" id="KW-0805">Transcription regulation</keyword>
<comment type="caution">
    <text evidence="13">The sequence shown here is derived from an EMBL/GenBank/DDBJ whole genome shotgun (WGS) entry which is preliminary data.</text>
</comment>
<reference evidence="13" key="1">
    <citation type="submission" date="2020-07" db="EMBL/GenBank/DDBJ databases">
        <title>Genome sequence and genetic diversity analysis of an under-domesticated orphan crop, white fonio (Digitaria exilis).</title>
        <authorList>
            <person name="Bennetzen J.L."/>
            <person name="Chen S."/>
            <person name="Ma X."/>
            <person name="Wang X."/>
            <person name="Yssel A.E.J."/>
            <person name="Chaluvadi S.R."/>
            <person name="Johnson M."/>
            <person name="Gangashetty P."/>
            <person name="Hamidou F."/>
            <person name="Sanogo M.D."/>
            <person name="Zwaenepoel A."/>
            <person name="Wallace J."/>
            <person name="Van De Peer Y."/>
            <person name="Van Deynze A."/>
        </authorList>
    </citation>
    <scope>NUCLEOTIDE SEQUENCE</scope>
    <source>
        <tissue evidence="13">Leaves</tissue>
    </source>
</reference>
<evidence type="ECO:0000256" key="12">
    <source>
        <dbReference type="SAM" id="MobiDB-lite"/>
    </source>
</evidence>
<dbReference type="EMBL" id="JACEFO010001603">
    <property type="protein sequence ID" value="KAF8733087.1"/>
    <property type="molecule type" value="Genomic_DNA"/>
</dbReference>
<evidence type="ECO:0000256" key="11">
    <source>
        <dbReference type="RuleBase" id="RU364033"/>
    </source>
</evidence>
<dbReference type="AlphaFoldDB" id="A0A835FAZ4"/>
<sequence length="176" mass="19881">MNSATSSQAATWRSESDDCRIGHRLIRDRPGLDRMPHRSIKPHGPEAPLPTHLSASNLLPAHRSSSRRVSLSPQTRFVAAADNMGKRKSRTPKPTPRKPAKLDTEFSCPFCNHRDAVGCLIDRKERFAKVECRICNESYWTRANALTAPVDVYAEWIDACEDANEGVDVRHRRPRL</sequence>
<evidence type="ECO:0000256" key="5">
    <source>
        <dbReference type="ARBA" id="ARBA00022723"/>
    </source>
</evidence>
<gene>
    <name evidence="13" type="ORF">HU200_015451</name>
</gene>
<dbReference type="PANTHER" id="PTHR20934">
    <property type="entry name" value="TRANSCRIPTION ELONGATION FACTOR 1 HOMOLOG"/>
    <property type="match status" value="1"/>
</dbReference>
<evidence type="ECO:0000256" key="4">
    <source>
        <dbReference type="ARBA" id="ARBA00014973"/>
    </source>
</evidence>
<protein>
    <recommendedName>
        <fullName evidence="4 11">Transcription elongation factor 1 homolog</fullName>
    </recommendedName>
</protein>
<keyword evidence="14" id="KW-1185">Reference proteome</keyword>
<dbReference type="GO" id="GO:0008023">
    <property type="term" value="C:transcription elongation factor complex"/>
    <property type="evidence" value="ECO:0007669"/>
    <property type="project" value="TreeGrafter"/>
</dbReference>
<feature type="region of interest" description="Disordered" evidence="12">
    <location>
        <begin position="1"/>
        <end position="49"/>
    </location>
</feature>
<evidence type="ECO:0000256" key="3">
    <source>
        <dbReference type="ARBA" id="ARBA00009730"/>
    </source>
</evidence>
<comment type="similarity">
    <text evidence="3 11">Belongs to the ELOF1 family.</text>
</comment>
<dbReference type="SUPFAM" id="SSF57783">
    <property type="entry name" value="Zinc beta-ribbon"/>
    <property type="match status" value="1"/>
</dbReference>
<feature type="compositionally biased region" description="Polar residues" evidence="12">
    <location>
        <begin position="1"/>
        <end position="13"/>
    </location>
</feature>
<dbReference type="InterPro" id="IPR038567">
    <property type="entry name" value="T_Elf1_sf"/>
</dbReference>